<dbReference type="InterPro" id="IPR001005">
    <property type="entry name" value="SANT/Myb"/>
</dbReference>
<dbReference type="GO" id="GO:0000126">
    <property type="term" value="C:transcription factor TFIIIB complex"/>
    <property type="evidence" value="ECO:0007669"/>
    <property type="project" value="TreeGrafter"/>
</dbReference>
<comment type="caution">
    <text evidence="3">The sequence shown here is derived from an EMBL/GenBank/DDBJ whole genome shotgun (WGS) entry which is preliminary data.</text>
</comment>
<feature type="region of interest" description="Disordered" evidence="1">
    <location>
        <begin position="422"/>
        <end position="443"/>
    </location>
</feature>
<evidence type="ECO:0000313" key="3">
    <source>
        <dbReference type="EMBL" id="KAB5589076.1"/>
    </source>
</evidence>
<evidence type="ECO:0000256" key="1">
    <source>
        <dbReference type="SAM" id="MobiDB-lite"/>
    </source>
</evidence>
<dbReference type="Pfam" id="PF15963">
    <property type="entry name" value="Myb_DNA-bind_7"/>
    <property type="match status" value="1"/>
</dbReference>
<accession>A0A5N5QCC1</accession>
<sequence length="702" mass="76649">MAGGHALSRVDSGVMKFRPGVASGRRPNIHPTPTRPTAASTTLTPSLIRTINSNNVDSSDTEAGPSTRNTIPIVTSRTANSSRVNITPGMSRTPNRPDNASILQAHNNSLSGPDRANIPVSTIGISDATSSVQGASLPSDTIGPSHLSDTEVAIGIRESMEPMRFLNQALLAISDDFGFPTPLATHGGPPLTEPGNVTPTPIQHAMPHMDKSLASQSAPVTHTHIADFPVDPDLLELVHHLPNDRLVDKRSNTALQGTQSIELTPTVPMSGDMPPPPTISTFVNEQTLDTDASETDDPSSSKRVRKPNPRGERVESNQENVEPVETKRPRTHSRRKRSEQSKRRKAATIQERIEALEQEAARAAEAADNEPLDPTTATMASLCESDLPTGRLSSKYLEKGIAYVKHVEERRQRIMERTAERLRQLRSSGLDPSETPPPKKPESTLVEANLDANADANANTNINASPISGPSSSRGELGASLSPSPEREPPPPQETFTESAAAPQIRFVNGEMVLDEESQFYDRAGPEVQDEDSMVVVDEADSTRFSNSSSFMKKAGARGSRWTADETEMFYWCLSAFGEDYENIARYLGRTPLQCKNKTKAEDRRGNEKRITMAIKTRIPLDLEEFGRITGRDFSGPPPTIRTLNVAPHTDTQERESVVVATRTKAPSTTPATTPRKNRKLISHGEEEVMTREEYERDGKED</sequence>
<dbReference type="SMART" id="SM00717">
    <property type="entry name" value="SANT"/>
    <property type="match status" value="1"/>
</dbReference>
<evidence type="ECO:0000259" key="2">
    <source>
        <dbReference type="SMART" id="SM00717"/>
    </source>
</evidence>
<feature type="compositionally biased region" description="Basic residues" evidence="1">
    <location>
        <begin position="329"/>
        <end position="346"/>
    </location>
</feature>
<feature type="region of interest" description="Disordered" evidence="1">
    <location>
        <begin position="662"/>
        <end position="702"/>
    </location>
</feature>
<dbReference type="GO" id="GO:0070898">
    <property type="term" value="P:RNA polymerase III preinitiation complex assembly"/>
    <property type="evidence" value="ECO:0007669"/>
    <property type="project" value="TreeGrafter"/>
</dbReference>
<feature type="compositionally biased region" description="Polar residues" evidence="1">
    <location>
        <begin position="465"/>
        <end position="474"/>
    </location>
</feature>
<dbReference type="CDD" id="cd00167">
    <property type="entry name" value="SANT"/>
    <property type="match status" value="1"/>
</dbReference>
<dbReference type="Gene3D" id="1.10.10.60">
    <property type="entry name" value="Homeodomain-like"/>
    <property type="match status" value="1"/>
</dbReference>
<feature type="compositionally biased region" description="Low complexity" evidence="1">
    <location>
        <begin position="31"/>
        <end position="40"/>
    </location>
</feature>
<dbReference type="InterPro" id="IPR009057">
    <property type="entry name" value="Homeodomain-like_sf"/>
</dbReference>
<dbReference type="OrthoDB" id="272624at2759"/>
<feature type="compositionally biased region" description="Basic and acidic residues" evidence="1">
    <location>
        <begin position="683"/>
        <end position="702"/>
    </location>
</feature>
<dbReference type="InterPro" id="IPR039467">
    <property type="entry name" value="TFIIIB_B''_Myb"/>
</dbReference>
<proteinExistence type="predicted"/>
<evidence type="ECO:0000313" key="4">
    <source>
        <dbReference type="Proteomes" id="UP000383932"/>
    </source>
</evidence>
<dbReference type="PANTHER" id="PTHR22929">
    <property type="entry name" value="RNA POLYMERASE III TRANSCRIPTION INITIATION FACTOR B"/>
    <property type="match status" value="1"/>
</dbReference>
<protein>
    <submittedName>
        <fullName evidence="3">Transcription factor TFIIIB component B</fullName>
    </submittedName>
</protein>
<feature type="compositionally biased region" description="Low complexity" evidence="1">
    <location>
        <begin position="662"/>
        <end position="675"/>
    </location>
</feature>
<dbReference type="Proteomes" id="UP000383932">
    <property type="component" value="Unassembled WGS sequence"/>
</dbReference>
<feature type="region of interest" description="Disordered" evidence="1">
    <location>
        <begin position="248"/>
        <end position="348"/>
    </location>
</feature>
<name>A0A5N5QCC1_9AGAM</name>
<dbReference type="AlphaFoldDB" id="A0A5N5QCC1"/>
<dbReference type="EMBL" id="SSOP01000320">
    <property type="protein sequence ID" value="KAB5589076.1"/>
    <property type="molecule type" value="Genomic_DNA"/>
</dbReference>
<feature type="compositionally biased region" description="Polar residues" evidence="1">
    <location>
        <begin position="279"/>
        <end position="290"/>
    </location>
</feature>
<organism evidence="3 4">
    <name type="scientific">Ceratobasidium theobromae</name>
    <dbReference type="NCBI Taxonomy" id="1582974"/>
    <lineage>
        <taxon>Eukaryota</taxon>
        <taxon>Fungi</taxon>
        <taxon>Dikarya</taxon>
        <taxon>Basidiomycota</taxon>
        <taxon>Agaricomycotina</taxon>
        <taxon>Agaricomycetes</taxon>
        <taxon>Cantharellales</taxon>
        <taxon>Ceratobasidiaceae</taxon>
        <taxon>Ceratobasidium</taxon>
    </lineage>
</organism>
<keyword evidence="4" id="KW-1185">Reference proteome</keyword>
<feature type="region of interest" description="Disordered" evidence="1">
    <location>
        <begin position="458"/>
        <end position="502"/>
    </location>
</feature>
<feature type="region of interest" description="Disordered" evidence="1">
    <location>
        <begin position="17"/>
        <end position="40"/>
    </location>
</feature>
<feature type="domain" description="Myb-like" evidence="2">
    <location>
        <begin position="558"/>
        <end position="605"/>
    </location>
</feature>
<dbReference type="SUPFAM" id="SSF46689">
    <property type="entry name" value="Homeodomain-like"/>
    <property type="match status" value="1"/>
</dbReference>
<dbReference type="PANTHER" id="PTHR22929:SF0">
    <property type="entry name" value="TRANSCRIPTION FACTOR TFIIIB COMPONENT B'' HOMOLOG"/>
    <property type="match status" value="1"/>
</dbReference>
<gene>
    <name evidence="3" type="ORF">CTheo_7475</name>
</gene>
<feature type="compositionally biased region" description="Polar residues" evidence="1">
    <location>
        <begin position="252"/>
        <end position="263"/>
    </location>
</feature>
<dbReference type="GO" id="GO:0001156">
    <property type="term" value="F:TFIIIC-class transcription factor complex binding"/>
    <property type="evidence" value="ECO:0007669"/>
    <property type="project" value="TreeGrafter"/>
</dbReference>
<reference evidence="3 4" key="1">
    <citation type="journal article" date="2019" name="Fungal Biol. Biotechnol.">
        <title>Draft genome sequence of fastidious pathogen Ceratobasidium theobromae, which causes vascular-streak dieback in Theobroma cacao.</title>
        <authorList>
            <person name="Ali S.S."/>
            <person name="Asman A."/>
            <person name="Shao J."/>
            <person name="Firmansyah A.P."/>
            <person name="Susilo A.W."/>
            <person name="Rosmana A."/>
            <person name="McMahon P."/>
            <person name="Junaid M."/>
            <person name="Guest D."/>
            <person name="Kheng T.Y."/>
            <person name="Meinhardt L.W."/>
            <person name="Bailey B.A."/>
        </authorList>
    </citation>
    <scope>NUCLEOTIDE SEQUENCE [LARGE SCALE GENOMIC DNA]</scope>
    <source>
        <strain evidence="3 4">CT2</strain>
    </source>
</reference>